<dbReference type="InterPro" id="IPR011009">
    <property type="entry name" value="Kinase-like_dom_sf"/>
</dbReference>
<keyword evidence="2" id="KW-1185">Reference proteome</keyword>
<gene>
    <name evidence="1" type="ORF">PSYPI_32258</name>
</gene>
<accession>F3GI23</accession>
<dbReference type="HOGENOM" id="CLU_163029_1_0_6"/>
<comment type="caution">
    <text evidence="1">The sequence shown here is derived from an EMBL/GenBank/DDBJ whole genome shotgun (WGS) entry which is preliminary data.</text>
</comment>
<protein>
    <recommendedName>
        <fullName evidence="3">Aminoglycoside phosphotransferase</fullName>
    </recommendedName>
</protein>
<feature type="non-terminal residue" evidence="1">
    <location>
        <position position="70"/>
    </location>
</feature>
<evidence type="ECO:0008006" key="3">
    <source>
        <dbReference type="Google" id="ProtNLM"/>
    </source>
</evidence>
<proteinExistence type="predicted"/>
<dbReference type="EMBL" id="AEAI01001744">
    <property type="protein sequence ID" value="EGH46726.1"/>
    <property type="molecule type" value="Genomic_DNA"/>
</dbReference>
<dbReference type="SUPFAM" id="SSF56112">
    <property type="entry name" value="Protein kinase-like (PK-like)"/>
    <property type="match status" value="1"/>
</dbReference>
<sequence>MPLATLIRRSSLPCPEVSVDQALQLLSEHYGLSGTLKALGSQQDRNFLLDTGTRRYVLKICHGAYSTTEL</sequence>
<evidence type="ECO:0000313" key="2">
    <source>
        <dbReference type="Proteomes" id="UP000004986"/>
    </source>
</evidence>
<dbReference type="Proteomes" id="UP000004986">
    <property type="component" value="Unassembled WGS sequence"/>
</dbReference>
<dbReference type="AlphaFoldDB" id="F3GI23"/>
<reference evidence="1 2" key="1">
    <citation type="journal article" date="2011" name="PLoS Pathog.">
        <title>Dynamic evolution of pathogenicity revealed by sequencing and comparative genomics of 19 Pseudomonas syringae isolates.</title>
        <authorList>
            <person name="Baltrus D.A."/>
            <person name="Nishimura M.T."/>
            <person name="Romanchuk A."/>
            <person name="Chang J.H."/>
            <person name="Mukhtar M.S."/>
            <person name="Cherkis K."/>
            <person name="Roach J."/>
            <person name="Grant S.R."/>
            <person name="Jones C.D."/>
            <person name="Dangl J.L."/>
        </authorList>
    </citation>
    <scope>NUCLEOTIDE SEQUENCE [LARGE SCALE GENOMIC DNA]</scope>
    <source>
        <strain evidence="1 2">1704B</strain>
    </source>
</reference>
<name>F3GI23_PSESJ</name>
<organism evidence="1 2">
    <name type="scientific">Pseudomonas syringae pv. pisi str. 1704B</name>
    <dbReference type="NCBI Taxonomy" id="629263"/>
    <lineage>
        <taxon>Bacteria</taxon>
        <taxon>Pseudomonadati</taxon>
        <taxon>Pseudomonadota</taxon>
        <taxon>Gammaproteobacteria</taxon>
        <taxon>Pseudomonadales</taxon>
        <taxon>Pseudomonadaceae</taxon>
        <taxon>Pseudomonas</taxon>
        <taxon>Pseudomonas syringae</taxon>
    </lineage>
</organism>
<evidence type="ECO:0000313" key="1">
    <source>
        <dbReference type="EMBL" id="EGH46726.1"/>
    </source>
</evidence>